<dbReference type="AlphaFoldDB" id="A0A6M3XEM4"/>
<dbReference type="EMBL" id="MT144641">
    <property type="protein sequence ID" value="QJH96146.1"/>
    <property type="molecule type" value="Genomic_DNA"/>
</dbReference>
<accession>A0A6M3XEM4</accession>
<organism evidence="2">
    <name type="scientific">viral metagenome</name>
    <dbReference type="NCBI Taxonomy" id="1070528"/>
    <lineage>
        <taxon>unclassified sequences</taxon>
        <taxon>metagenomes</taxon>
        <taxon>organismal metagenomes</taxon>
    </lineage>
</organism>
<evidence type="ECO:0000313" key="2">
    <source>
        <dbReference type="EMBL" id="QJH96146.1"/>
    </source>
</evidence>
<sequence length="88" mass="9625">MTQVVNLTGGAASPAKGWLKPMFPHSGKAHYFTKQKGLAVLTSHGRATYWTALCGVDAVSTEKMPMFEPGNWDRCKRCAQKIARELSA</sequence>
<name>A0A6M3XEM4_9ZZZZ</name>
<evidence type="ECO:0000313" key="1">
    <source>
        <dbReference type="EMBL" id="QJA82576.1"/>
    </source>
</evidence>
<reference evidence="2" key="1">
    <citation type="submission" date="2020-03" db="EMBL/GenBank/DDBJ databases">
        <title>The deep terrestrial virosphere.</title>
        <authorList>
            <person name="Holmfeldt K."/>
            <person name="Nilsson E."/>
            <person name="Simone D."/>
            <person name="Lopez-Fernandez M."/>
            <person name="Wu X."/>
            <person name="de Brujin I."/>
            <person name="Lundin D."/>
            <person name="Andersson A."/>
            <person name="Bertilsson S."/>
            <person name="Dopson M."/>
        </authorList>
    </citation>
    <scope>NUCLEOTIDE SEQUENCE</scope>
    <source>
        <strain evidence="1">MM415A00396</strain>
        <strain evidence="2">TM448B00641</strain>
    </source>
</reference>
<proteinExistence type="predicted"/>
<protein>
    <submittedName>
        <fullName evidence="2">Uncharacterized protein</fullName>
    </submittedName>
</protein>
<dbReference type="EMBL" id="MT142491">
    <property type="protein sequence ID" value="QJA82576.1"/>
    <property type="molecule type" value="Genomic_DNA"/>
</dbReference>
<gene>
    <name evidence="1" type="ORF">MM415A00396_0012</name>
    <name evidence="2" type="ORF">TM448B00641_0013</name>
</gene>